<proteinExistence type="predicted"/>
<protein>
    <submittedName>
        <fullName evidence="1">Uncharacterized protein</fullName>
    </submittedName>
</protein>
<comment type="caution">
    <text evidence="1">The sequence shown here is derived from an EMBL/GenBank/DDBJ whole genome shotgun (WGS) entry which is preliminary data.</text>
</comment>
<name>A0ABU0URY2_ACIBI</name>
<dbReference type="EMBL" id="JAUTBK010000002">
    <property type="protein sequence ID" value="MDQ1207299.1"/>
    <property type="molecule type" value="Genomic_DNA"/>
</dbReference>
<dbReference type="RefSeq" id="WP_307001442.1">
    <property type="nucleotide sequence ID" value="NZ_JAUTBK010000002.1"/>
</dbReference>
<reference evidence="1 2" key="1">
    <citation type="submission" date="2023-07" db="EMBL/GenBank/DDBJ databases">
        <title>Functional and genomic diversity of the sorghum phyllosphere microbiome.</title>
        <authorList>
            <person name="Shade A."/>
        </authorList>
    </citation>
    <scope>NUCLEOTIDE SEQUENCE [LARGE SCALE GENOMIC DNA]</scope>
    <source>
        <strain evidence="1 2">SORGH_AS_0887</strain>
    </source>
</reference>
<keyword evidence="2" id="KW-1185">Reference proteome</keyword>
<accession>A0ABU0URY2</accession>
<organism evidence="1 2">
    <name type="scientific">Acinetobacter baylyi</name>
    <dbReference type="NCBI Taxonomy" id="202950"/>
    <lineage>
        <taxon>Bacteria</taxon>
        <taxon>Pseudomonadati</taxon>
        <taxon>Pseudomonadota</taxon>
        <taxon>Gammaproteobacteria</taxon>
        <taxon>Moraxellales</taxon>
        <taxon>Moraxellaceae</taxon>
        <taxon>Acinetobacter</taxon>
    </lineage>
</organism>
<sequence>MSNSKDLPKKPVKFYTEDSEILEYSKNLLNFSEWAKTELRKLLVDESSIPVKKIRSKGHGELITNRVIVFSENDSDILELSKKLNLSEWIKQRLLIELNEKKLKGETIEKLCVICGKVNFRNKYTCSDECEKIHRKQLLAHADKLRVIRDKEKRAEYQKQYWLNVRKDKLKNNSR</sequence>
<evidence type="ECO:0000313" key="2">
    <source>
        <dbReference type="Proteomes" id="UP001233360"/>
    </source>
</evidence>
<evidence type="ECO:0000313" key="1">
    <source>
        <dbReference type="EMBL" id="MDQ1207299.1"/>
    </source>
</evidence>
<gene>
    <name evidence="1" type="ORF">QE380_000222</name>
</gene>
<dbReference type="Proteomes" id="UP001233360">
    <property type="component" value="Unassembled WGS sequence"/>
</dbReference>